<dbReference type="EMBL" id="CP051167">
    <property type="protein sequence ID" value="QIZ70592.1"/>
    <property type="molecule type" value="Genomic_DNA"/>
</dbReference>
<dbReference type="RefSeq" id="WP_168568747.1">
    <property type="nucleotide sequence ID" value="NZ_CP051167.1"/>
</dbReference>
<dbReference type="KEGG" id="oxy:HCG48_08370"/>
<gene>
    <name evidence="1" type="ORF">HCG48_08370</name>
</gene>
<protein>
    <submittedName>
        <fullName evidence="1">Uncharacterized protein</fullName>
    </submittedName>
</protein>
<dbReference type="Proteomes" id="UP000500857">
    <property type="component" value="Chromosome"/>
</dbReference>
<keyword evidence="2" id="KW-1185">Reference proteome</keyword>
<organism evidence="1 2">
    <name type="scientific">Oxynema aestuarii AP17</name>
    <dbReference type="NCBI Taxonomy" id="2064643"/>
    <lineage>
        <taxon>Bacteria</taxon>
        <taxon>Bacillati</taxon>
        <taxon>Cyanobacteriota</taxon>
        <taxon>Cyanophyceae</taxon>
        <taxon>Oscillatoriophycideae</taxon>
        <taxon>Oscillatoriales</taxon>
        <taxon>Oscillatoriaceae</taxon>
        <taxon>Oxynema</taxon>
        <taxon>Oxynema aestuarii</taxon>
    </lineage>
</organism>
<reference evidence="1 2" key="1">
    <citation type="submission" date="2020-04" db="EMBL/GenBank/DDBJ databases">
        <authorList>
            <person name="Basu S."/>
            <person name="Maruthanayagam V."/>
            <person name="Chakraborty S."/>
            <person name="Pramanik A."/>
            <person name="Mukherjee J."/>
            <person name="Brink B."/>
        </authorList>
    </citation>
    <scope>NUCLEOTIDE SEQUENCE [LARGE SCALE GENOMIC DNA]</scope>
    <source>
        <strain evidence="1 2">AP17</strain>
    </source>
</reference>
<evidence type="ECO:0000313" key="1">
    <source>
        <dbReference type="EMBL" id="QIZ70592.1"/>
    </source>
</evidence>
<evidence type="ECO:0000313" key="2">
    <source>
        <dbReference type="Proteomes" id="UP000500857"/>
    </source>
</evidence>
<accession>A0A6H1TVH4</accession>
<sequence length="261" mass="30035">MQAKVKPFPKTKLPLLLNSAIVALALVGVVALQQLQLDRPRLSTLTPEQQEQQWGLRLQLLEQTPTLDFDNLIADWTFLNFIQYFGDDPARLQTGYDLNDDYFKLITQLDPRFVEIYLFLSSAVSFYQADPELSIQLMDRGTDALSPTMHPDAFLVWRYKGLDQLLLLGDIQGSVRSHEMAARWAQASGNTELAEIYRRTAEFLKTDPDSTRVRFWGWQEVYYTAIDRQRQQKAEEELLKLGAKKQVDSQGRVTFSLPESE</sequence>
<proteinExistence type="predicted"/>
<name>A0A6H1TVH4_9CYAN</name>
<dbReference type="AlphaFoldDB" id="A0A6H1TVH4"/>